<dbReference type="InterPro" id="IPR051159">
    <property type="entry name" value="Hexapeptide_acetyltransf"/>
</dbReference>
<dbReference type="PANTHER" id="PTHR23416">
    <property type="entry name" value="SIALIC ACID SYNTHASE-RELATED"/>
    <property type="match status" value="1"/>
</dbReference>
<dbReference type="InterPro" id="IPR011004">
    <property type="entry name" value="Trimer_LpxA-like_sf"/>
</dbReference>
<dbReference type="GO" id="GO:0005829">
    <property type="term" value="C:cytosol"/>
    <property type="evidence" value="ECO:0007669"/>
    <property type="project" value="TreeGrafter"/>
</dbReference>
<evidence type="ECO:0000256" key="1">
    <source>
        <dbReference type="ARBA" id="ARBA00007274"/>
    </source>
</evidence>
<evidence type="ECO:0000313" key="3">
    <source>
        <dbReference type="EMBL" id="AXY77117.1"/>
    </source>
</evidence>
<keyword evidence="4" id="KW-1185">Reference proteome</keyword>
<dbReference type="GO" id="GO:0008374">
    <property type="term" value="F:O-acyltransferase activity"/>
    <property type="evidence" value="ECO:0007669"/>
    <property type="project" value="TreeGrafter"/>
</dbReference>
<proteinExistence type="inferred from homology"/>
<dbReference type="CDD" id="cd05825">
    <property type="entry name" value="LbH_wcaF_like"/>
    <property type="match status" value="1"/>
</dbReference>
<comment type="similarity">
    <text evidence="1">Belongs to the transferase hexapeptide repeat family.</text>
</comment>
<keyword evidence="2 3" id="KW-0808">Transferase</keyword>
<dbReference type="KEGG" id="pseg:D3H65_25435"/>
<name>A0A3B7MTB8_9BACT</name>
<accession>A0A3B7MTB8</accession>
<dbReference type="PANTHER" id="PTHR23416:SF23">
    <property type="entry name" value="ACETYLTRANSFERASE C18B11.09C-RELATED"/>
    <property type="match status" value="1"/>
</dbReference>
<dbReference type="Proteomes" id="UP000263900">
    <property type="component" value="Chromosome"/>
</dbReference>
<gene>
    <name evidence="3" type="primary">wcaF</name>
    <name evidence="3" type="ORF">D3H65_25435</name>
</gene>
<dbReference type="Gene3D" id="2.160.10.10">
    <property type="entry name" value="Hexapeptide repeat proteins"/>
    <property type="match status" value="1"/>
</dbReference>
<dbReference type="EMBL" id="CP032157">
    <property type="protein sequence ID" value="AXY77117.1"/>
    <property type="molecule type" value="Genomic_DNA"/>
</dbReference>
<dbReference type="RefSeq" id="WP_119052993.1">
    <property type="nucleotide sequence ID" value="NZ_CP032157.1"/>
</dbReference>
<dbReference type="AlphaFoldDB" id="A0A3B7MTB8"/>
<evidence type="ECO:0000256" key="2">
    <source>
        <dbReference type="ARBA" id="ARBA00022679"/>
    </source>
</evidence>
<dbReference type="OrthoDB" id="9814490at2"/>
<sequence>MKRTTDLSTYSNTWYKAEIGASAFKRVAWYLVNVCFFINPLNPLSSFKCTLLRWFGGKIGKGVVIKPAVNIKYPWKLTIGDFSWIGEKVWIDNLGNVIIGRNVCISQGAMLLTGNHDYTKASFDLMVSGIVLEDGVWIGAKSLVCPGVHCESHAVLSAMSVASKRLNAYTIYQGNPAAAVRERSIRE</sequence>
<organism evidence="3 4">
    <name type="scientific">Paraflavitalea soli</name>
    <dbReference type="NCBI Taxonomy" id="2315862"/>
    <lineage>
        <taxon>Bacteria</taxon>
        <taxon>Pseudomonadati</taxon>
        <taxon>Bacteroidota</taxon>
        <taxon>Chitinophagia</taxon>
        <taxon>Chitinophagales</taxon>
        <taxon>Chitinophagaceae</taxon>
        <taxon>Paraflavitalea</taxon>
    </lineage>
</organism>
<protein>
    <submittedName>
        <fullName evidence="3">Colanic acid biosynthesis acetyltransferase WcaF</fullName>
    </submittedName>
</protein>
<reference evidence="3 4" key="1">
    <citation type="submission" date="2018-09" db="EMBL/GenBank/DDBJ databases">
        <title>Genome sequencing of strain 6GH32-13.</title>
        <authorList>
            <person name="Weon H.-Y."/>
            <person name="Heo J."/>
            <person name="Kwon S.-W."/>
        </authorList>
    </citation>
    <scope>NUCLEOTIDE SEQUENCE [LARGE SCALE GENOMIC DNA]</scope>
    <source>
        <strain evidence="3 4">5GH32-13</strain>
    </source>
</reference>
<evidence type="ECO:0000313" key="4">
    <source>
        <dbReference type="Proteomes" id="UP000263900"/>
    </source>
</evidence>
<dbReference type="SUPFAM" id="SSF51161">
    <property type="entry name" value="Trimeric LpxA-like enzymes"/>
    <property type="match status" value="1"/>
</dbReference>
<dbReference type="NCBIfam" id="NF007797">
    <property type="entry name" value="PRK10502.1"/>
    <property type="match status" value="1"/>
</dbReference>